<feature type="domain" description="MacB-like periplasmic core" evidence="10">
    <location>
        <begin position="818"/>
        <end position="1023"/>
    </location>
</feature>
<comment type="caution">
    <text evidence="11">The sequence shown here is derived from an EMBL/GenBank/DDBJ whole genome shotgun (WGS) entry which is preliminary data.</text>
</comment>
<keyword evidence="12" id="KW-1185">Reference proteome</keyword>
<dbReference type="PROSITE" id="PS51257">
    <property type="entry name" value="PROKAR_LIPOPROTEIN"/>
    <property type="match status" value="1"/>
</dbReference>
<dbReference type="InterPro" id="IPR025857">
    <property type="entry name" value="MacB_PCD"/>
</dbReference>
<organism evidence="11 12">
    <name type="scientific">Kribbibacterium absianum</name>
    <dbReference type="NCBI Taxonomy" id="3044210"/>
    <lineage>
        <taxon>Bacteria</taxon>
        <taxon>Bacillati</taxon>
        <taxon>Actinomycetota</taxon>
        <taxon>Coriobacteriia</taxon>
        <taxon>Coriobacteriales</taxon>
        <taxon>Kribbibacteriaceae</taxon>
        <taxon>Kribbibacterium</taxon>
    </lineage>
</organism>
<feature type="domain" description="ABC3 transporter permease C-terminal" evidence="9">
    <location>
        <begin position="646"/>
        <end position="768"/>
    </location>
</feature>
<feature type="domain" description="ABC3 transporter permease C-terminal" evidence="9">
    <location>
        <begin position="1058"/>
        <end position="1170"/>
    </location>
</feature>
<evidence type="ECO:0000256" key="7">
    <source>
        <dbReference type="SAM" id="Coils"/>
    </source>
</evidence>
<dbReference type="PANTHER" id="PTHR30287">
    <property type="entry name" value="MEMBRANE COMPONENT OF PREDICTED ABC SUPERFAMILY METABOLITE UPTAKE TRANSPORTER"/>
    <property type="match status" value="1"/>
</dbReference>
<evidence type="ECO:0000313" key="11">
    <source>
        <dbReference type="EMBL" id="MDJ1128727.1"/>
    </source>
</evidence>
<gene>
    <name evidence="11" type="ORF">QJ043_01315</name>
</gene>
<dbReference type="RefSeq" id="WP_283712368.1">
    <property type="nucleotide sequence ID" value="NZ_JASJEW010000001.1"/>
</dbReference>
<dbReference type="Pfam" id="PF02687">
    <property type="entry name" value="FtsX"/>
    <property type="match status" value="2"/>
</dbReference>
<protein>
    <submittedName>
        <fullName evidence="11">FtsX-like permease family protein</fullName>
    </submittedName>
</protein>
<accession>A0ABT6ZIK9</accession>
<evidence type="ECO:0000256" key="8">
    <source>
        <dbReference type="SAM" id="Phobius"/>
    </source>
</evidence>
<evidence type="ECO:0000256" key="2">
    <source>
        <dbReference type="ARBA" id="ARBA00022475"/>
    </source>
</evidence>
<sequence length="1184" mass="127892">MGSMFSKEVRRSITGSLGRFIAIVVIVAVGCGFFGGLRMTGVGMRKSLDRFFDGTEFYDLQLVSTLGVSQQMADEVARIDGVTAVMPGRSVDVMATLGDEQSAAKIVTFDAEAAAASQQEGDARVLSGDGGYVNRLVLESGRWPQADDECVMLYEKAHPDRETDEVTVVSGASDLDDTLAVREFKVVGRVTSPAYVSATTLATTTLGSGTINQVLFVREGAFEQDSPYTELFVRVGGADQYVTGTDEYQQAVDEVADRIELEVPELAVARQQQIKDDAQATLDEKRADYEAERTDALRQLDDAKAELDDALAQLEEGEAKVAENEATLAESRARVDDGWAQWRSGSDEVAAKEQELADGLKQWKRGADELATKKSQLAAQKSQIAEQKSALEANKAQLEQAKAAVDAYDAGVAQVVAGARQVVSSLGGDAGTVTDVTSAVAALTAAREQLEAYGQPVPEELSALLSSAEALQAQEAAIAQAREATADYDATMARIEDGLAQISAGEQQVAAGERQLTAAEEQLAASKRTIDDGQAQIAETKAKLASTKATLTEGEAQFADGEAQIARAKQELEDGRAEYENGLATYESERRDALGKLADAERQLDDAQKDIDEVGEPDIYVLDRTQNYGAASYVADSERIDSIATVFPFFFFVVAALVTLTTMTRMVEDDRGLIGTYKALGYSTARITSKYLIYGGVASAAGAALGIVALGQLLPWVIFTAYAIVYNVPARPLPLPLEAPQAIAAAVLGIGVTLVATLAACLSTLRESPAALMQPKAPKAGKRILLEHVGPVWSRLSFSWKVTFRNIFRYKRRFFMTVIGIAGCTMLLVTGFGVRDSINDIIDNQFEELFHYDISVSMADDVTASQLDAVAGYLESTPGFDGLAETSSQIMLGKQVKADGKTKNVRVQVIVPQDEQGFSSMVTLRTRQGHDSLTLGDDGAVLTEKQAALLGVGVGDTLQLWAQDDAGNPKGEPYEVTITGIAENYVGSYLYLGTGAYQRAFGHEPKVRYLYADVSTADQTAIAEHLHEMDAVDTVVFNTESIASYREMLSSVDLVMVVLILFAAILAFVVLYNLANINISERVREIASLKVLGFTRREVDEYVFREIILIVVIGALAGLVLGYVFEQYVIVTAEMDSVMFGRLIHWPSYLYSFGLTLGFCLLVLLFMRRKLDGVDMVESLKSVE</sequence>
<keyword evidence="3 8" id="KW-0812">Transmembrane</keyword>
<feature type="transmembrane region" description="Helical" evidence="8">
    <location>
        <begin position="742"/>
        <end position="765"/>
    </location>
</feature>
<comment type="similarity">
    <text evidence="6">Belongs to the ABC-4 integral membrane protein family.</text>
</comment>
<feature type="coiled-coil region" evidence="7">
    <location>
        <begin position="374"/>
        <end position="404"/>
    </location>
</feature>
<evidence type="ECO:0000259" key="10">
    <source>
        <dbReference type="Pfam" id="PF12704"/>
    </source>
</evidence>
<reference evidence="11" key="1">
    <citation type="submission" date="2023-05" db="EMBL/GenBank/DDBJ databases">
        <title>[olsenella] sp. nov., isolated from a pig farm feces dump.</title>
        <authorList>
            <person name="Chang Y.-H."/>
        </authorList>
    </citation>
    <scope>NUCLEOTIDE SEQUENCE</scope>
    <source>
        <strain evidence="11">YH-ols2217</strain>
    </source>
</reference>
<evidence type="ECO:0000256" key="5">
    <source>
        <dbReference type="ARBA" id="ARBA00023136"/>
    </source>
</evidence>
<dbReference type="Pfam" id="PF12704">
    <property type="entry name" value="MacB_PCD"/>
    <property type="match status" value="1"/>
</dbReference>
<feature type="transmembrane region" description="Helical" evidence="8">
    <location>
        <begin position="814"/>
        <end position="834"/>
    </location>
</feature>
<feature type="transmembrane region" description="Helical" evidence="8">
    <location>
        <begin position="20"/>
        <end position="37"/>
    </location>
</feature>
<feature type="transmembrane region" description="Helical" evidence="8">
    <location>
        <begin position="691"/>
        <end position="722"/>
    </location>
</feature>
<dbReference type="Proteomes" id="UP001431693">
    <property type="component" value="Unassembled WGS sequence"/>
</dbReference>
<feature type="coiled-coil region" evidence="7">
    <location>
        <begin position="268"/>
        <end position="334"/>
    </location>
</feature>
<dbReference type="PANTHER" id="PTHR30287:SF1">
    <property type="entry name" value="INNER MEMBRANE PROTEIN"/>
    <property type="match status" value="1"/>
</dbReference>
<keyword evidence="5 8" id="KW-0472">Membrane</keyword>
<comment type="subcellular location">
    <subcellularLocation>
        <location evidence="1">Cell membrane</location>
        <topology evidence="1">Multi-pass membrane protein</topology>
    </subcellularLocation>
</comment>
<evidence type="ECO:0000256" key="3">
    <source>
        <dbReference type="ARBA" id="ARBA00022692"/>
    </source>
</evidence>
<dbReference type="InterPro" id="IPR038766">
    <property type="entry name" value="Membrane_comp_ABC_pdt"/>
</dbReference>
<dbReference type="SUPFAM" id="SSF90257">
    <property type="entry name" value="Myosin rod fragments"/>
    <property type="match status" value="1"/>
</dbReference>
<feature type="transmembrane region" description="Helical" evidence="8">
    <location>
        <begin position="1054"/>
        <end position="1075"/>
    </location>
</feature>
<evidence type="ECO:0000259" key="9">
    <source>
        <dbReference type="Pfam" id="PF02687"/>
    </source>
</evidence>
<feature type="coiled-coil region" evidence="7">
    <location>
        <begin position="502"/>
        <end position="610"/>
    </location>
</feature>
<dbReference type="InterPro" id="IPR003838">
    <property type="entry name" value="ABC3_permease_C"/>
</dbReference>
<feature type="transmembrane region" description="Helical" evidence="8">
    <location>
        <begin position="643"/>
        <end position="663"/>
    </location>
</feature>
<feature type="transmembrane region" description="Helical" evidence="8">
    <location>
        <begin position="1149"/>
        <end position="1167"/>
    </location>
</feature>
<evidence type="ECO:0000313" key="12">
    <source>
        <dbReference type="Proteomes" id="UP001431693"/>
    </source>
</evidence>
<dbReference type="EMBL" id="JASJEX010000001">
    <property type="protein sequence ID" value="MDJ1128727.1"/>
    <property type="molecule type" value="Genomic_DNA"/>
</dbReference>
<keyword evidence="7" id="KW-0175">Coiled coil</keyword>
<dbReference type="Gene3D" id="1.10.287.2610">
    <property type="match status" value="2"/>
</dbReference>
<keyword evidence="4 8" id="KW-1133">Transmembrane helix</keyword>
<evidence type="ECO:0000256" key="6">
    <source>
        <dbReference type="ARBA" id="ARBA00038076"/>
    </source>
</evidence>
<evidence type="ECO:0000256" key="4">
    <source>
        <dbReference type="ARBA" id="ARBA00022989"/>
    </source>
</evidence>
<proteinExistence type="inferred from homology"/>
<name>A0ABT6ZIK9_9ACTN</name>
<feature type="transmembrane region" description="Helical" evidence="8">
    <location>
        <begin position="1107"/>
        <end position="1129"/>
    </location>
</feature>
<evidence type="ECO:0000256" key="1">
    <source>
        <dbReference type="ARBA" id="ARBA00004651"/>
    </source>
</evidence>
<keyword evidence="2" id="KW-1003">Cell membrane</keyword>